<keyword evidence="15" id="KW-1185">Reference proteome</keyword>
<evidence type="ECO:0000256" key="3">
    <source>
        <dbReference type="ARBA" id="ARBA00022679"/>
    </source>
</evidence>
<dbReference type="GO" id="GO:0019563">
    <property type="term" value="P:glycerol catabolic process"/>
    <property type="evidence" value="ECO:0007669"/>
    <property type="project" value="UniProtKB-UniRule"/>
</dbReference>
<dbReference type="GO" id="GO:0005524">
    <property type="term" value="F:ATP binding"/>
    <property type="evidence" value="ECO:0007669"/>
    <property type="project" value="UniProtKB-UniRule"/>
</dbReference>
<feature type="binding site" evidence="10">
    <location>
        <position position="12"/>
    </location>
    <ligand>
        <name>ADP</name>
        <dbReference type="ChEBI" id="CHEBI:456216"/>
    </ligand>
</feature>
<protein>
    <recommendedName>
        <fullName evidence="10">Glycerol kinase</fullName>
        <ecNumber evidence="10">2.7.1.30</ecNumber>
    </recommendedName>
    <alternativeName>
        <fullName evidence="10">ATP:glycerol 3-phosphotransferase</fullName>
    </alternativeName>
    <alternativeName>
        <fullName evidence="10">Glycerokinase</fullName>
        <shortName evidence="10">GK</shortName>
    </alternativeName>
</protein>
<keyword evidence="5 10" id="KW-0418">Kinase</keyword>
<dbReference type="PROSITE" id="PS00445">
    <property type="entry name" value="FGGY_KINASES_2"/>
    <property type="match status" value="1"/>
</dbReference>
<feature type="binding site" evidence="10">
    <location>
        <position position="135"/>
    </location>
    <ligand>
        <name>glycerol</name>
        <dbReference type="ChEBI" id="CHEBI:17754"/>
    </ligand>
</feature>
<feature type="binding site" evidence="10">
    <location>
        <position position="269"/>
    </location>
    <ligand>
        <name>ADP</name>
        <dbReference type="ChEBI" id="CHEBI:456216"/>
    </ligand>
</feature>
<organism evidence="14 15">
    <name type="scientific">Amycolatopsis sulphurea</name>
    <dbReference type="NCBI Taxonomy" id="76022"/>
    <lineage>
        <taxon>Bacteria</taxon>
        <taxon>Bacillati</taxon>
        <taxon>Actinomycetota</taxon>
        <taxon>Actinomycetes</taxon>
        <taxon>Pseudonocardiales</taxon>
        <taxon>Pseudonocardiaceae</taxon>
        <taxon>Amycolatopsis</taxon>
    </lineage>
</organism>
<dbReference type="PANTHER" id="PTHR10196">
    <property type="entry name" value="SUGAR KINASE"/>
    <property type="match status" value="1"/>
</dbReference>
<evidence type="ECO:0000256" key="1">
    <source>
        <dbReference type="ARBA" id="ARBA00005190"/>
    </source>
</evidence>
<evidence type="ECO:0000256" key="2">
    <source>
        <dbReference type="ARBA" id="ARBA00009156"/>
    </source>
</evidence>
<dbReference type="UniPathway" id="UPA00618">
    <property type="reaction ID" value="UER00672"/>
</dbReference>
<feature type="binding site" evidence="10">
    <location>
        <position position="247"/>
    </location>
    <ligand>
        <name>sn-glycerol 3-phosphate</name>
        <dbReference type="ChEBI" id="CHEBI:57597"/>
    </ligand>
</feature>
<feature type="binding site" evidence="10">
    <location>
        <position position="83"/>
    </location>
    <ligand>
        <name>glycerol</name>
        <dbReference type="ChEBI" id="CHEBI:17754"/>
    </ligand>
</feature>
<keyword evidence="6 10" id="KW-0319">Glycerol metabolism</keyword>
<feature type="domain" description="Carbohydrate kinase FGGY C-terminal" evidence="13">
    <location>
        <begin position="264"/>
        <end position="453"/>
    </location>
</feature>
<comment type="similarity">
    <text evidence="2 10 11">Belongs to the FGGY kinase family.</text>
</comment>
<feature type="binding site" evidence="10">
    <location>
        <position position="83"/>
    </location>
    <ligand>
        <name>sn-glycerol 3-phosphate</name>
        <dbReference type="ChEBI" id="CHEBI:57597"/>
    </ligand>
</feature>
<dbReference type="FunFam" id="3.30.420.40:FF:000007">
    <property type="entry name" value="Glycerol kinase"/>
    <property type="match status" value="1"/>
</dbReference>
<feature type="binding site" evidence="10">
    <location>
        <position position="313"/>
    </location>
    <ligand>
        <name>ATP</name>
        <dbReference type="ChEBI" id="CHEBI:30616"/>
    </ligand>
</feature>
<feature type="domain" description="Carbohydrate kinase FGGY N-terminal" evidence="12">
    <location>
        <begin position="4"/>
        <end position="254"/>
    </location>
</feature>
<dbReference type="Pfam" id="PF00370">
    <property type="entry name" value="FGGY_N"/>
    <property type="match status" value="1"/>
</dbReference>
<evidence type="ECO:0000313" key="14">
    <source>
        <dbReference type="EMBL" id="PFG47431.1"/>
    </source>
</evidence>
<feature type="binding site" evidence="10">
    <location>
        <position position="12"/>
    </location>
    <ligand>
        <name>sn-glycerol 3-phosphate</name>
        <dbReference type="ChEBI" id="CHEBI:57597"/>
    </ligand>
</feature>
<dbReference type="NCBIfam" id="TIGR01311">
    <property type="entry name" value="glycerol_kin"/>
    <property type="match status" value="1"/>
</dbReference>
<dbReference type="GO" id="GO:0004370">
    <property type="term" value="F:glycerol kinase activity"/>
    <property type="evidence" value="ECO:0007669"/>
    <property type="project" value="UniProtKB-UniRule"/>
</dbReference>
<feature type="binding site" evidence="10">
    <location>
        <position position="12"/>
    </location>
    <ligand>
        <name>ATP</name>
        <dbReference type="ChEBI" id="CHEBI:30616"/>
    </ligand>
</feature>
<evidence type="ECO:0000313" key="15">
    <source>
        <dbReference type="Proteomes" id="UP000243542"/>
    </source>
</evidence>
<dbReference type="GO" id="GO:0006072">
    <property type="term" value="P:glycerol-3-phosphate metabolic process"/>
    <property type="evidence" value="ECO:0007669"/>
    <property type="project" value="InterPro"/>
</dbReference>
<dbReference type="PIRSF" id="PIRSF000538">
    <property type="entry name" value="GlpK"/>
    <property type="match status" value="1"/>
</dbReference>
<dbReference type="Gene3D" id="3.30.420.40">
    <property type="match status" value="2"/>
</dbReference>
<evidence type="ECO:0000256" key="9">
    <source>
        <dbReference type="ARBA" id="ARBA00054633"/>
    </source>
</evidence>
<dbReference type="InterPro" id="IPR043129">
    <property type="entry name" value="ATPase_NBD"/>
</dbReference>
<evidence type="ECO:0000256" key="5">
    <source>
        <dbReference type="ARBA" id="ARBA00022777"/>
    </source>
</evidence>
<dbReference type="PANTHER" id="PTHR10196:SF69">
    <property type="entry name" value="GLYCEROL KINASE"/>
    <property type="match status" value="1"/>
</dbReference>
<feature type="binding site" evidence="10">
    <location>
        <position position="247"/>
    </location>
    <ligand>
        <name>glycerol</name>
        <dbReference type="ChEBI" id="CHEBI:17754"/>
    </ligand>
</feature>
<evidence type="ECO:0000259" key="13">
    <source>
        <dbReference type="Pfam" id="PF02782"/>
    </source>
</evidence>
<dbReference type="EC" id="2.7.1.30" evidence="10"/>
<dbReference type="SUPFAM" id="SSF53067">
    <property type="entry name" value="Actin-like ATPase domain"/>
    <property type="match status" value="2"/>
</dbReference>
<comment type="catalytic activity">
    <reaction evidence="8 10">
        <text>glycerol + ATP = sn-glycerol 3-phosphate + ADP + H(+)</text>
        <dbReference type="Rhea" id="RHEA:21644"/>
        <dbReference type="ChEBI" id="CHEBI:15378"/>
        <dbReference type="ChEBI" id="CHEBI:17754"/>
        <dbReference type="ChEBI" id="CHEBI:30616"/>
        <dbReference type="ChEBI" id="CHEBI:57597"/>
        <dbReference type="ChEBI" id="CHEBI:456216"/>
        <dbReference type="EC" id="2.7.1.30"/>
    </reaction>
</comment>
<dbReference type="PROSITE" id="PS00933">
    <property type="entry name" value="FGGY_KINASES_1"/>
    <property type="match status" value="1"/>
</dbReference>
<dbReference type="HAMAP" id="MF_00186">
    <property type="entry name" value="Glycerol_kin"/>
    <property type="match status" value="1"/>
</dbReference>
<feature type="binding site" evidence="10">
    <location>
        <position position="414"/>
    </location>
    <ligand>
        <name>ATP</name>
        <dbReference type="ChEBI" id="CHEBI:30616"/>
    </ligand>
</feature>
<gene>
    <name evidence="10" type="primary">glpK</name>
    <name evidence="14" type="ORF">ATK36_2474</name>
</gene>
<dbReference type="EMBL" id="PDJK01000002">
    <property type="protein sequence ID" value="PFG47431.1"/>
    <property type="molecule type" value="Genomic_DNA"/>
</dbReference>
<dbReference type="RefSeq" id="WP_098511361.1">
    <property type="nucleotide sequence ID" value="NZ_JBIAKZ010000011.1"/>
</dbReference>
<evidence type="ECO:0000256" key="7">
    <source>
        <dbReference type="ARBA" id="ARBA00022840"/>
    </source>
</evidence>
<comment type="activity regulation">
    <text evidence="10">Inhibited by fructose 1,6-bisphosphate (FBP).</text>
</comment>
<dbReference type="AlphaFoldDB" id="A0A2A9F9J7"/>
<accession>A0A2A9F9J7</accession>
<dbReference type="InterPro" id="IPR018484">
    <property type="entry name" value="FGGY_N"/>
</dbReference>
<feature type="binding site" evidence="10">
    <location>
        <position position="269"/>
    </location>
    <ligand>
        <name>ATP</name>
        <dbReference type="ChEBI" id="CHEBI:30616"/>
    </ligand>
</feature>
<feature type="binding site" evidence="10">
    <location>
        <position position="313"/>
    </location>
    <ligand>
        <name>ADP</name>
        <dbReference type="ChEBI" id="CHEBI:456216"/>
    </ligand>
</feature>
<evidence type="ECO:0000259" key="12">
    <source>
        <dbReference type="Pfam" id="PF00370"/>
    </source>
</evidence>
<feature type="binding site" evidence="10">
    <location>
        <position position="414"/>
    </location>
    <ligand>
        <name>ADP</name>
        <dbReference type="ChEBI" id="CHEBI:456216"/>
    </ligand>
</feature>
<sequence length="502" mass="54635">MTSYVAAIDQGTTSTRCMIFDHSGRAVAVDQREHKQIFPQAGWVEHDAEEIWENTRAVAAGALAKADLQASEVVAVGITNQRETTLVWDRHTGRPVYHAIVWQDTRTDKIVTELGALGGGQERYRAKTGLPLATYFSGPKVKWILDNVDGVRARAEAGELLFGNMDTWVLWNMTGGVNGGVHVTDPTNASRTLLMDLDTLQWDAEIAAEMGIPLSMLPEIRSSSEEYGKVRERGALAGVPIAGILGDQQAATFGQACLSPGEAKNTYGTGNFVLLNTGTEKVMSENGLLTTVCYKIGSNDTVYALEGSIAVTGSLVQWLRDNLGMIGTAAEIEEYARTVEDNGGAYFVPAFSGLFAPYWRSDARGAIVGLTRFVNKGHLSRAVLEATAFQSREVIDAMNADSGVPLKSLKVDGGMVVNELLMQFQADILGVPVIRPVVNETTALGAAYAAGLAVGFWSSEEDIRTNWAKDKQWDPAMAESRREREYRNWKKAVTKTFDWVEG</sequence>
<dbReference type="GO" id="GO:0005829">
    <property type="term" value="C:cytosol"/>
    <property type="evidence" value="ECO:0007669"/>
    <property type="project" value="TreeGrafter"/>
</dbReference>
<comment type="function">
    <text evidence="9 10">Key enzyme in the regulation of glycerol uptake and metabolism. Catalyzes the phosphorylation of glycerol to yield sn-glycerol 3-phosphate.</text>
</comment>
<keyword evidence="4 10" id="KW-0547">Nucleotide-binding</keyword>
<feature type="binding site" evidence="10">
    <location>
        <position position="82"/>
    </location>
    <ligand>
        <name>sn-glycerol 3-phosphate</name>
        <dbReference type="ChEBI" id="CHEBI:57597"/>
    </ligand>
</feature>
<dbReference type="InterPro" id="IPR005999">
    <property type="entry name" value="Glycerol_kin"/>
</dbReference>
<dbReference type="CDD" id="cd07769">
    <property type="entry name" value="ASKHA_NBD_FGGY_GK"/>
    <property type="match status" value="1"/>
</dbReference>
<evidence type="ECO:0000256" key="6">
    <source>
        <dbReference type="ARBA" id="ARBA00022798"/>
    </source>
</evidence>
<reference evidence="14 15" key="1">
    <citation type="submission" date="2017-10" db="EMBL/GenBank/DDBJ databases">
        <title>Sequencing the genomes of 1000 actinobacteria strains.</title>
        <authorList>
            <person name="Klenk H.-P."/>
        </authorList>
    </citation>
    <scope>NUCLEOTIDE SEQUENCE [LARGE SCALE GENOMIC DNA]</scope>
    <source>
        <strain evidence="14 15">DSM 46092</strain>
    </source>
</reference>
<feature type="binding site" evidence="10">
    <location>
        <position position="16"/>
    </location>
    <ligand>
        <name>ADP</name>
        <dbReference type="ChEBI" id="CHEBI:456216"/>
    </ligand>
</feature>
<comment type="caution">
    <text evidence="14">The sequence shown here is derived from an EMBL/GenBank/DDBJ whole genome shotgun (WGS) entry which is preliminary data.</text>
</comment>
<dbReference type="Pfam" id="PF02782">
    <property type="entry name" value="FGGY_C"/>
    <property type="match status" value="1"/>
</dbReference>
<feature type="binding site" evidence="10">
    <location>
        <position position="248"/>
    </location>
    <ligand>
        <name>glycerol</name>
        <dbReference type="ChEBI" id="CHEBI:17754"/>
    </ligand>
</feature>
<keyword evidence="7 10" id="KW-0067">ATP-binding</keyword>
<dbReference type="Proteomes" id="UP000243542">
    <property type="component" value="Unassembled WGS sequence"/>
</dbReference>
<comment type="pathway">
    <text evidence="1 10">Polyol metabolism; glycerol degradation via glycerol kinase pathway; sn-glycerol 3-phosphate from glycerol: step 1/1.</text>
</comment>
<keyword evidence="3 10" id="KW-0808">Transferase</keyword>
<feature type="binding site" evidence="10">
    <location>
        <position position="317"/>
    </location>
    <ligand>
        <name>ATP</name>
        <dbReference type="ChEBI" id="CHEBI:30616"/>
    </ligand>
</feature>
<feature type="binding site" evidence="10">
    <location>
        <position position="14"/>
    </location>
    <ligand>
        <name>ATP</name>
        <dbReference type="ChEBI" id="CHEBI:30616"/>
    </ligand>
</feature>
<dbReference type="InterPro" id="IPR018483">
    <property type="entry name" value="Carb_kinase_FGGY_CS"/>
</dbReference>
<feature type="binding site" evidence="10">
    <location>
        <position position="82"/>
    </location>
    <ligand>
        <name>glycerol</name>
        <dbReference type="ChEBI" id="CHEBI:17754"/>
    </ligand>
</feature>
<feature type="binding site" evidence="10">
    <location>
        <position position="418"/>
    </location>
    <ligand>
        <name>ADP</name>
        <dbReference type="ChEBI" id="CHEBI:456216"/>
    </ligand>
</feature>
<proteinExistence type="inferred from homology"/>
<evidence type="ECO:0000256" key="10">
    <source>
        <dbReference type="HAMAP-Rule" id="MF_00186"/>
    </source>
</evidence>
<name>A0A2A9F9J7_9PSEU</name>
<feature type="binding site" evidence="10">
    <location>
        <position position="135"/>
    </location>
    <ligand>
        <name>sn-glycerol 3-phosphate</name>
        <dbReference type="ChEBI" id="CHEBI:57597"/>
    </ligand>
</feature>
<dbReference type="InterPro" id="IPR000577">
    <property type="entry name" value="Carb_kinase_FGGY"/>
</dbReference>
<dbReference type="FunFam" id="3.30.420.40:FF:000008">
    <property type="entry name" value="Glycerol kinase"/>
    <property type="match status" value="1"/>
</dbReference>
<evidence type="ECO:0000256" key="4">
    <source>
        <dbReference type="ARBA" id="ARBA00022741"/>
    </source>
</evidence>
<evidence type="ECO:0000256" key="11">
    <source>
        <dbReference type="RuleBase" id="RU003733"/>
    </source>
</evidence>
<dbReference type="InterPro" id="IPR018485">
    <property type="entry name" value="FGGY_C"/>
</dbReference>
<dbReference type="NCBIfam" id="NF000756">
    <property type="entry name" value="PRK00047.1"/>
    <property type="match status" value="1"/>
</dbReference>
<feature type="binding site" evidence="10">
    <location>
        <position position="13"/>
    </location>
    <ligand>
        <name>ATP</name>
        <dbReference type="ChEBI" id="CHEBI:30616"/>
    </ligand>
</feature>
<evidence type="ECO:0000256" key="8">
    <source>
        <dbReference type="ARBA" id="ARBA00052101"/>
    </source>
</evidence>